<sequence>MGRGESPDRRARSPSYSRRTYSRSPKREVHDYDSPPRRSRMVVVVVDMIEEGRSPRRSGRDNLPIKTPPEADTMTAVSAQNLAPAWKIFSQYGDIESVQIVYDRFSGRSRGFGFVYFTSTRNASKAKDHMQEAVIDGMKVRVDYSVTRGGGPYRHQQNSALAPAAPNEFARVPAVVLALKQVQQTVHIPTGKNPHFHNSTLLL</sequence>
<dbReference type="InterPro" id="IPR012677">
    <property type="entry name" value="Nucleotide-bd_a/b_plait_sf"/>
</dbReference>
<evidence type="ECO:0000313" key="5">
    <source>
        <dbReference type="Proteomes" id="UP000887574"/>
    </source>
</evidence>
<reference evidence="6" key="1">
    <citation type="submission" date="2022-11" db="UniProtKB">
        <authorList>
            <consortium name="WormBaseParasite"/>
        </authorList>
    </citation>
    <scope>IDENTIFICATION</scope>
</reference>
<feature type="compositionally biased region" description="Basic and acidic residues" evidence="3">
    <location>
        <begin position="1"/>
        <end position="11"/>
    </location>
</feature>
<feature type="domain" description="RRM" evidence="4">
    <location>
        <begin position="61"/>
        <end position="147"/>
    </location>
</feature>
<feature type="region of interest" description="Disordered" evidence="3">
    <location>
        <begin position="1"/>
        <end position="36"/>
    </location>
</feature>
<dbReference type="AlphaFoldDB" id="A0A915EAD7"/>
<dbReference type="InterPro" id="IPR052462">
    <property type="entry name" value="SLIRP/GR-RBP-like"/>
</dbReference>
<evidence type="ECO:0000256" key="3">
    <source>
        <dbReference type="SAM" id="MobiDB-lite"/>
    </source>
</evidence>
<keyword evidence="5" id="KW-1185">Reference proteome</keyword>
<evidence type="ECO:0000313" key="6">
    <source>
        <dbReference type="WBParaSite" id="jg3215.1"/>
    </source>
</evidence>
<protein>
    <submittedName>
        <fullName evidence="6">RRM domain-containing protein</fullName>
    </submittedName>
</protein>
<dbReference type="Proteomes" id="UP000887574">
    <property type="component" value="Unplaced"/>
</dbReference>
<dbReference type="InterPro" id="IPR000504">
    <property type="entry name" value="RRM_dom"/>
</dbReference>
<feature type="compositionally biased region" description="Basic and acidic residues" evidence="3">
    <location>
        <begin position="25"/>
        <end position="36"/>
    </location>
</feature>
<keyword evidence="1 2" id="KW-0694">RNA-binding</keyword>
<dbReference type="WBParaSite" id="jg3215.1">
    <property type="protein sequence ID" value="jg3215.1"/>
    <property type="gene ID" value="jg3215"/>
</dbReference>
<feature type="compositionally biased region" description="Basic and acidic residues" evidence="3">
    <location>
        <begin position="50"/>
        <end position="60"/>
    </location>
</feature>
<proteinExistence type="predicted"/>
<dbReference type="SUPFAM" id="SSF54928">
    <property type="entry name" value="RNA-binding domain, RBD"/>
    <property type="match status" value="1"/>
</dbReference>
<dbReference type="Gene3D" id="3.30.70.330">
    <property type="match status" value="1"/>
</dbReference>
<evidence type="ECO:0000256" key="2">
    <source>
        <dbReference type="PROSITE-ProRule" id="PRU00176"/>
    </source>
</evidence>
<accession>A0A915EAD7</accession>
<name>A0A915EAD7_9BILA</name>
<evidence type="ECO:0000259" key="4">
    <source>
        <dbReference type="PROSITE" id="PS50102"/>
    </source>
</evidence>
<dbReference type="PANTHER" id="PTHR48027">
    <property type="entry name" value="HETEROGENEOUS NUCLEAR RIBONUCLEOPROTEIN 87F-RELATED"/>
    <property type="match status" value="1"/>
</dbReference>
<feature type="region of interest" description="Disordered" evidence="3">
    <location>
        <begin position="50"/>
        <end position="70"/>
    </location>
</feature>
<dbReference type="SMART" id="SM00360">
    <property type="entry name" value="RRM"/>
    <property type="match status" value="1"/>
</dbReference>
<dbReference type="PROSITE" id="PS50102">
    <property type="entry name" value="RRM"/>
    <property type="match status" value="1"/>
</dbReference>
<dbReference type="InterPro" id="IPR035979">
    <property type="entry name" value="RBD_domain_sf"/>
</dbReference>
<organism evidence="5 6">
    <name type="scientific">Ditylenchus dipsaci</name>
    <dbReference type="NCBI Taxonomy" id="166011"/>
    <lineage>
        <taxon>Eukaryota</taxon>
        <taxon>Metazoa</taxon>
        <taxon>Ecdysozoa</taxon>
        <taxon>Nematoda</taxon>
        <taxon>Chromadorea</taxon>
        <taxon>Rhabditida</taxon>
        <taxon>Tylenchina</taxon>
        <taxon>Tylenchomorpha</taxon>
        <taxon>Sphaerularioidea</taxon>
        <taxon>Anguinidae</taxon>
        <taxon>Anguininae</taxon>
        <taxon>Ditylenchus</taxon>
    </lineage>
</organism>
<dbReference type="Pfam" id="PF00076">
    <property type="entry name" value="RRM_1"/>
    <property type="match status" value="1"/>
</dbReference>
<evidence type="ECO:0000256" key="1">
    <source>
        <dbReference type="ARBA" id="ARBA00022884"/>
    </source>
</evidence>
<dbReference type="GO" id="GO:0003723">
    <property type="term" value="F:RNA binding"/>
    <property type="evidence" value="ECO:0007669"/>
    <property type="project" value="UniProtKB-UniRule"/>
</dbReference>
<feature type="compositionally biased region" description="Low complexity" evidence="3">
    <location>
        <begin position="13"/>
        <end position="23"/>
    </location>
</feature>